<dbReference type="InterPro" id="IPR018496">
    <property type="entry name" value="PsdUridine_synth_RsuA/RluB_CS"/>
</dbReference>
<dbReference type="NCBIfam" id="TIGR00093">
    <property type="entry name" value="pseudouridine synthase"/>
    <property type="match status" value="1"/>
</dbReference>
<dbReference type="InterPro" id="IPR000748">
    <property type="entry name" value="PsdUridine_synth_RsuA/RluB/E/F"/>
</dbReference>
<organism evidence="6 7">
    <name type="scientific">Thermatribacter velox</name>
    <dbReference type="NCBI Taxonomy" id="3039681"/>
    <lineage>
        <taxon>Bacteria</taxon>
        <taxon>Pseudomonadati</taxon>
        <taxon>Atribacterota</taxon>
        <taxon>Atribacteria</taxon>
        <taxon>Atribacterales</taxon>
        <taxon>Thermatribacteraceae</taxon>
        <taxon>Thermatribacter</taxon>
    </lineage>
</organism>
<dbReference type="InterPro" id="IPR020094">
    <property type="entry name" value="TruA/RsuA/RluB/E/F_N"/>
</dbReference>
<dbReference type="Pfam" id="PF00849">
    <property type="entry name" value="PseudoU_synth_2"/>
    <property type="match status" value="1"/>
</dbReference>
<dbReference type="InterPro" id="IPR050343">
    <property type="entry name" value="RsuA_PseudoU_synthase"/>
</dbReference>
<dbReference type="Gene3D" id="3.10.290.10">
    <property type="entry name" value="RNA-binding S4 domain"/>
    <property type="match status" value="1"/>
</dbReference>
<dbReference type="Gene3D" id="3.30.70.580">
    <property type="entry name" value="Pseudouridine synthase I, catalytic domain, N-terminal subdomain"/>
    <property type="match status" value="1"/>
</dbReference>
<evidence type="ECO:0000256" key="4">
    <source>
        <dbReference type="RuleBase" id="RU003887"/>
    </source>
</evidence>
<dbReference type="Gene3D" id="3.30.70.1560">
    <property type="entry name" value="Alpha-L RNA-binding motif"/>
    <property type="match status" value="1"/>
</dbReference>
<dbReference type="RefSeq" id="WP_369017466.1">
    <property type="nucleotide sequence ID" value="NZ_CP121689.1"/>
</dbReference>
<evidence type="ECO:0000256" key="3">
    <source>
        <dbReference type="PROSITE-ProRule" id="PRU00182"/>
    </source>
</evidence>
<evidence type="ECO:0000256" key="1">
    <source>
        <dbReference type="ARBA" id="ARBA00008348"/>
    </source>
</evidence>
<evidence type="ECO:0000259" key="5">
    <source>
        <dbReference type="SMART" id="SM00363"/>
    </source>
</evidence>
<evidence type="ECO:0000313" key="6">
    <source>
        <dbReference type="EMBL" id="WZL75320.1"/>
    </source>
</evidence>
<evidence type="ECO:0000313" key="7">
    <source>
        <dbReference type="Proteomes" id="UP001461341"/>
    </source>
</evidence>
<feature type="domain" description="RNA-binding S4" evidence="5">
    <location>
        <begin position="3"/>
        <end position="61"/>
    </location>
</feature>
<dbReference type="InterPro" id="IPR042092">
    <property type="entry name" value="PsdUridine_s_RsuA/RluB/E/F_cat"/>
</dbReference>
<dbReference type="CDD" id="cd02870">
    <property type="entry name" value="PseudoU_synth_RsuA_like"/>
    <property type="match status" value="1"/>
</dbReference>
<dbReference type="Proteomes" id="UP001461341">
    <property type="component" value="Chromosome"/>
</dbReference>
<dbReference type="InterPro" id="IPR036986">
    <property type="entry name" value="S4_RNA-bd_sf"/>
</dbReference>
<comment type="similarity">
    <text evidence="1 4">Belongs to the pseudouridine synthase RsuA family.</text>
</comment>
<reference evidence="6 7" key="1">
    <citation type="submission" date="2023-03" db="EMBL/GenBank/DDBJ databases">
        <title>Novel Species.</title>
        <authorList>
            <person name="Ma S."/>
        </authorList>
    </citation>
    <scope>NUCLEOTIDE SEQUENCE [LARGE SCALE GENOMIC DNA]</scope>
    <source>
        <strain evidence="6 7">B11</strain>
    </source>
</reference>
<protein>
    <recommendedName>
        <fullName evidence="4">Pseudouridine synthase</fullName>
        <ecNumber evidence="4">5.4.99.-</ecNumber>
    </recommendedName>
</protein>
<dbReference type="PANTHER" id="PTHR47683">
    <property type="entry name" value="PSEUDOURIDINE SYNTHASE FAMILY PROTEIN-RELATED"/>
    <property type="match status" value="1"/>
</dbReference>
<dbReference type="EMBL" id="CP121689">
    <property type="protein sequence ID" value="WZL75320.1"/>
    <property type="molecule type" value="Genomic_DNA"/>
</dbReference>
<gene>
    <name evidence="6" type="ORF">QBE54_06885</name>
</gene>
<dbReference type="GO" id="GO:0016853">
    <property type="term" value="F:isomerase activity"/>
    <property type="evidence" value="ECO:0007669"/>
    <property type="project" value="UniProtKB-KW"/>
</dbReference>
<keyword evidence="2 4" id="KW-0413">Isomerase</keyword>
<evidence type="ECO:0000256" key="2">
    <source>
        <dbReference type="ARBA" id="ARBA00023235"/>
    </source>
</evidence>
<name>A0ABZ2Y8I2_9BACT</name>
<keyword evidence="3" id="KW-0694">RNA-binding</keyword>
<dbReference type="InterPro" id="IPR002942">
    <property type="entry name" value="S4_RNA-bd"/>
</dbReference>
<proteinExistence type="inferred from homology"/>
<dbReference type="InterPro" id="IPR006145">
    <property type="entry name" value="PsdUridine_synth_RsuA/RluA"/>
</dbReference>
<dbReference type="PROSITE" id="PS01149">
    <property type="entry name" value="PSI_RSU"/>
    <property type="match status" value="1"/>
</dbReference>
<dbReference type="SUPFAM" id="SSF55120">
    <property type="entry name" value="Pseudouridine synthase"/>
    <property type="match status" value="1"/>
</dbReference>
<dbReference type="InterPro" id="IPR020103">
    <property type="entry name" value="PsdUridine_synth_cat_dom_sf"/>
</dbReference>
<keyword evidence="7" id="KW-1185">Reference proteome</keyword>
<accession>A0ABZ2Y8I2</accession>
<dbReference type="EC" id="5.4.99.-" evidence="4"/>
<dbReference type="PROSITE" id="PS50889">
    <property type="entry name" value="S4"/>
    <property type="match status" value="1"/>
</dbReference>
<sequence>MEERLNKFLAKAGVAARRKCDRLIQEGRVMVNGEVVLSPGYRVTEKDRVTVDGKLVECTGKQHVYLQLYKPRGYLTTLSDPLGRKTVADLLRDVPDRVFPVGRLDQDSEGLLLFTNDGQLAYVLAHPCFEVEKKYLVYASGKVTPQELDTLKRGIRFNDQDYRIREGLVIESNASLSLVEVILTEGKKHEVKILFEEIGHSVLRLIRIKMGPVVLDSRLLPGKWRYLTSQEVEALQDLKTSLLRGKTSEKT</sequence>
<dbReference type="SUPFAM" id="SSF55174">
    <property type="entry name" value="Alpha-L RNA-binding motif"/>
    <property type="match status" value="1"/>
</dbReference>
<dbReference type="CDD" id="cd00165">
    <property type="entry name" value="S4"/>
    <property type="match status" value="1"/>
</dbReference>
<dbReference type="PANTHER" id="PTHR47683:SF2">
    <property type="entry name" value="RNA-BINDING S4 DOMAIN-CONTAINING PROTEIN"/>
    <property type="match status" value="1"/>
</dbReference>
<dbReference type="Pfam" id="PF01479">
    <property type="entry name" value="S4"/>
    <property type="match status" value="1"/>
</dbReference>
<dbReference type="SMART" id="SM00363">
    <property type="entry name" value="S4"/>
    <property type="match status" value="1"/>
</dbReference>